<proteinExistence type="inferred from homology"/>
<evidence type="ECO:0000259" key="3">
    <source>
        <dbReference type="SMART" id="SM01266"/>
    </source>
</evidence>
<dbReference type="Gene3D" id="2.160.10.10">
    <property type="entry name" value="Hexapeptide repeat proteins"/>
    <property type="match status" value="1"/>
</dbReference>
<evidence type="ECO:0000313" key="5">
    <source>
        <dbReference type="Proteomes" id="UP000319663"/>
    </source>
</evidence>
<dbReference type="PANTHER" id="PTHR23416">
    <property type="entry name" value="SIALIC ACID SYNTHASE-RELATED"/>
    <property type="match status" value="1"/>
</dbReference>
<dbReference type="Proteomes" id="UP000319663">
    <property type="component" value="Unassembled WGS sequence"/>
</dbReference>
<evidence type="ECO:0000256" key="2">
    <source>
        <dbReference type="ARBA" id="ARBA00022679"/>
    </source>
</evidence>
<dbReference type="InterPro" id="IPR051159">
    <property type="entry name" value="Hexapeptide_acetyltransf"/>
</dbReference>
<keyword evidence="5" id="KW-1185">Reference proteome</keyword>
<dbReference type="STRING" id="5098.A0A507QRI7"/>
<dbReference type="GO" id="GO:0016407">
    <property type="term" value="F:acetyltransferase activity"/>
    <property type="evidence" value="ECO:0007669"/>
    <property type="project" value="InterPro"/>
</dbReference>
<accession>A0A507QRI7</accession>
<comment type="similarity">
    <text evidence="1">Belongs to the transferase hexapeptide repeat family.</text>
</comment>
<gene>
    <name evidence="4" type="ORF">MPDQ_007709</name>
</gene>
<dbReference type="InterPro" id="IPR024688">
    <property type="entry name" value="Mac_dom"/>
</dbReference>
<dbReference type="SUPFAM" id="SSF51161">
    <property type="entry name" value="Trimeric LpxA-like enzymes"/>
    <property type="match status" value="1"/>
</dbReference>
<dbReference type="InterPro" id="IPR001451">
    <property type="entry name" value="Hexapep"/>
</dbReference>
<dbReference type="Pfam" id="PF12464">
    <property type="entry name" value="Mac"/>
    <property type="match status" value="1"/>
</dbReference>
<dbReference type="InterPro" id="IPR011004">
    <property type="entry name" value="Trimer_LpxA-like_sf"/>
</dbReference>
<evidence type="ECO:0000313" key="4">
    <source>
        <dbReference type="EMBL" id="TQB71237.1"/>
    </source>
</evidence>
<dbReference type="OrthoDB" id="25818at2759"/>
<evidence type="ECO:0000256" key="1">
    <source>
        <dbReference type="ARBA" id="ARBA00007274"/>
    </source>
</evidence>
<dbReference type="AlphaFoldDB" id="A0A507QRI7"/>
<sequence length="211" mass="22985">MAQPSDREKMLRGELYHAFTPDLIAARTRCSQACRRFNNAGDVSRRRMVELWRDIVEDKTPLPPPKEDSAEDEALFAQEPTIEPPIRIDYGFNVKLGEGVFINSYCVIIDTCLVTVGARTLFGPNVNLYSGTHPLDPAVRNGIKGPETGKEIHIGEDCWIAGNVTILPGVTVGRGATVGAGSVVTKDVPAFHVVAGNPAKVIRKIETSMTE</sequence>
<feature type="domain" description="Maltose/galactoside acetyltransferase" evidence="3">
    <location>
        <begin position="7"/>
        <end position="61"/>
    </location>
</feature>
<reference evidence="4 5" key="1">
    <citation type="submission" date="2019-06" db="EMBL/GenBank/DDBJ databases">
        <title>Wine fermentation using esterase from Monascus purpureus.</title>
        <authorList>
            <person name="Geng C."/>
            <person name="Zhang Y."/>
        </authorList>
    </citation>
    <scope>NUCLEOTIDE SEQUENCE [LARGE SCALE GENOMIC DNA]</scope>
    <source>
        <strain evidence="4">HQ1</strain>
    </source>
</reference>
<comment type="caution">
    <text evidence="4">The sequence shown here is derived from an EMBL/GenBank/DDBJ whole genome shotgun (WGS) entry which is preliminary data.</text>
</comment>
<dbReference type="Pfam" id="PF00132">
    <property type="entry name" value="Hexapep"/>
    <property type="match status" value="1"/>
</dbReference>
<dbReference type="PROSITE" id="PS00101">
    <property type="entry name" value="HEXAPEP_TRANSFERASES"/>
    <property type="match status" value="1"/>
</dbReference>
<dbReference type="GO" id="GO:0008374">
    <property type="term" value="F:O-acyltransferase activity"/>
    <property type="evidence" value="ECO:0007669"/>
    <property type="project" value="TreeGrafter"/>
</dbReference>
<name>A0A507QRI7_MONPU</name>
<dbReference type="EMBL" id="VIFY01000085">
    <property type="protein sequence ID" value="TQB71237.1"/>
    <property type="molecule type" value="Genomic_DNA"/>
</dbReference>
<dbReference type="CDD" id="cd03357">
    <property type="entry name" value="LbH_MAT_GAT"/>
    <property type="match status" value="1"/>
</dbReference>
<dbReference type="PANTHER" id="PTHR23416:SF54">
    <property type="entry name" value="ACETYLTRANSFERASE, CYSE_LACA_LPXA_NODL FAMILY (AFU_ORTHOLOGUE AFUA_2G08430)-RELATED"/>
    <property type="match status" value="1"/>
</dbReference>
<dbReference type="InterPro" id="IPR018357">
    <property type="entry name" value="Hexapep_transf_CS"/>
</dbReference>
<dbReference type="SMART" id="SM01266">
    <property type="entry name" value="Mac"/>
    <property type="match status" value="1"/>
</dbReference>
<protein>
    <recommendedName>
        <fullName evidence="3">Maltose/galactoside acetyltransferase domain-containing protein</fullName>
    </recommendedName>
</protein>
<organism evidence="4 5">
    <name type="scientific">Monascus purpureus</name>
    <name type="common">Red mold</name>
    <name type="synonym">Monascus anka</name>
    <dbReference type="NCBI Taxonomy" id="5098"/>
    <lineage>
        <taxon>Eukaryota</taxon>
        <taxon>Fungi</taxon>
        <taxon>Dikarya</taxon>
        <taxon>Ascomycota</taxon>
        <taxon>Pezizomycotina</taxon>
        <taxon>Eurotiomycetes</taxon>
        <taxon>Eurotiomycetidae</taxon>
        <taxon>Eurotiales</taxon>
        <taxon>Aspergillaceae</taxon>
        <taxon>Monascus</taxon>
    </lineage>
</organism>
<keyword evidence="2" id="KW-0808">Transferase</keyword>